<reference evidence="1" key="1">
    <citation type="submission" date="2021-02" db="EMBL/GenBank/DDBJ databases">
        <authorList>
            <person name="Nowell W R."/>
        </authorList>
    </citation>
    <scope>NUCLEOTIDE SEQUENCE</scope>
</reference>
<gene>
    <name evidence="1" type="ORF">BJG266_LOCUS31029</name>
</gene>
<evidence type="ECO:0000313" key="2">
    <source>
        <dbReference type="Proteomes" id="UP000663877"/>
    </source>
</evidence>
<dbReference type="AlphaFoldDB" id="A0A815CAH4"/>
<organism evidence="1 2">
    <name type="scientific">Adineta steineri</name>
    <dbReference type="NCBI Taxonomy" id="433720"/>
    <lineage>
        <taxon>Eukaryota</taxon>
        <taxon>Metazoa</taxon>
        <taxon>Spiralia</taxon>
        <taxon>Gnathifera</taxon>
        <taxon>Rotifera</taxon>
        <taxon>Eurotatoria</taxon>
        <taxon>Bdelloidea</taxon>
        <taxon>Adinetida</taxon>
        <taxon>Adinetidae</taxon>
        <taxon>Adineta</taxon>
    </lineage>
</organism>
<proteinExistence type="predicted"/>
<accession>A0A815CAH4</accession>
<evidence type="ECO:0000313" key="1">
    <source>
        <dbReference type="EMBL" id="CAF1277834.1"/>
    </source>
</evidence>
<comment type="caution">
    <text evidence="1">The sequence shown here is derived from an EMBL/GenBank/DDBJ whole genome shotgun (WGS) entry which is preliminary data.</text>
</comment>
<dbReference type="Proteomes" id="UP000663877">
    <property type="component" value="Unassembled WGS sequence"/>
</dbReference>
<protein>
    <submittedName>
        <fullName evidence="1">Uncharacterized protein</fullName>
    </submittedName>
</protein>
<name>A0A815CAH4_9BILA</name>
<sequence>MITAPDDFGYGRHIVMIAGTFPEDLTAASKVLAYSYNNGFRIRTSNLDNTKFLYTLDVDSQNGKTFDEAYCSQILRGVHKSSNFSVTVA</sequence>
<dbReference type="EMBL" id="CAJNOI010000434">
    <property type="protein sequence ID" value="CAF1277834.1"/>
    <property type="molecule type" value="Genomic_DNA"/>
</dbReference>